<accession>A0ABW5FDU2</accession>
<dbReference type="EMBL" id="JBHUKY010000033">
    <property type="protein sequence ID" value="MFD2411992.1"/>
    <property type="molecule type" value="Genomic_DNA"/>
</dbReference>
<reference evidence="4" key="1">
    <citation type="journal article" date="2019" name="Int. J. Syst. Evol. Microbiol.">
        <title>The Global Catalogue of Microorganisms (GCM) 10K type strain sequencing project: providing services to taxonomists for standard genome sequencing and annotation.</title>
        <authorList>
            <consortium name="The Broad Institute Genomics Platform"/>
            <consortium name="The Broad Institute Genome Sequencing Center for Infectious Disease"/>
            <person name="Wu L."/>
            <person name="Ma J."/>
        </authorList>
    </citation>
    <scope>NUCLEOTIDE SEQUENCE [LARGE SCALE GENOMIC DNA]</scope>
    <source>
        <strain evidence="4">CCM 8725</strain>
    </source>
</reference>
<dbReference type="Proteomes" id="UP001597448">
    <property type="component" value="Unassembled WGS sequence"/>
</dbReference>
<keyword evidence="1" id="KW-0175">Coiled coil</keyword>
<feature type="transmembrane region" description="Helical" evidence="2">
    <location>
        <begin position="155"/>
        <end position="176"/>
    </location>
</feature>
<gene>
    <name evidence="3" type="ORF">ACFSX3_19040</name>
</gene>
<proteinExistence type="predicted"/>
<organism evidence="3 4">
    <name type="scientific">Paenibacillus rhizoplanae</name>
    <dbReference type="NCBI Taxonomy" id="1917181"/>
    <lineage>
        <taxon>Bacteria</taxon>
        <taxon>Bacillati</taxon>
        <taxon>Bacillota</taxon>
        <taxon>Bacilli</taxon>
        <taxon>Bacillales</taxon>
        <taxon>Paenibacillaceae</taxon>
        <taxon>Paenibacillus</taxon>
    </lineage>
</organism>
<name>A0ABW5FDU2_9BACL</name>
<evidence type="ECO:0000313" key="4">
    <source>
        <dbReference type="Proteomes" id="UP001597448"/>
    </source>
</evidence>
<keyword evidence="4" id="KW-1185">Reference proteome</keyword>
<dbReference type="RefSeq" id="WP_209988364.1">
    <property type="nucleotide sequence ID" value="NZ_JBHSVQ010000001.1"/>
</dbReference>
<keyword evidence="2" id="KW-1133">Transmembrane helix</keyword>
<feature type="coiled-coil region" evidence="1">
    <location>
        <begin position="87"/>
        <end position="114"/>
    </location>
</feature>
<keyword evidence="2" id="KW-0812">Transmembrane</keyword>
<evidence type="ECO:0000313" key="3">
    <source>
        <dbReference type="EMBL" id="MFD2411992.1"/>
    </source>
</evidence>
<evidence type="ECO:0000256" key="2">
    <source>
        <dbReference type="SAM" id="Phobius"/>
    </source>
</evidence>
<evidence type="ECO:0000256" key="1">
    <source>
        <dbReference type="SAM" id="Coils"/>
    </source>
</evidence>
<keyword evidence="2" id="KW-0472">Membrane</keyword>
<comment type="caution">
    <text evidence="3">The sequence shown here is derived from an EMBL/GenBank/DDBJ whole genome shotgun (WGS) entry which is preliminary data.</text>
</comment>
<protein>
    <submittedName>
        <fullName evidence="3">Uncharacterized protein</fullName>
    </submittedName>
</protein>
<sequence>MRELNNLIRHTSPKISNEFALKVKRSNKDQVKGILLSHDVSPQSGHHFVLTHSRFQSVYATQDNEVGGEGMDEATKVILERLERDSREREERYYNDAREREQRYQEQLLEQDRRFRQEAKEREERIILSVESLKTDLKEDFKDVKEESRTTRNTVLALTISVILGVAAMVVAVVLVV</sequence>